<dbReference type="SMART" id="SM00448">
    <property type="entry name" value="REC"/>
    <property type="match status" value="1"/>
</dbReference>
<dbReference type="Pfam" id="PF00072">
    <property type="entry name" value="Response_reg"/>
    <property type="match status" value="1"/>
</dbReference>
<evidence type="ECO:0000256" key="1">
    <source>
        <dbReference type="ARBA" id="ARBA00023125"/>
    </source>
</evidence>
<organism evidence="6 7">
    <name type="scientific">Neoaquamicrobium sediminum</name>
    <dbReference type="NCBI Taxonomy" id="1849104"/>
    <lineage>
        <taxon>Bacteria</taxon>
        <taxon>Pseudomonadati</taxon>
        <taxon>Pseudomonadota</taxon>
        <taxon>Alphaproteobacteria</taxon>
        <taxon>Hyphomicrobiales</taxon>
        <taxon>Phyllobacteriaceae</taxon>
        <taxon>Neoaquamicrobium</taxon>
    </lineage>
</organism>
<evidence type="ECO:0000259" key="4">
    <source>
        <dbReference type="PROSITE" id="PS50110"/>
    </source>
</evidence>
<dbReference type="CDD" id="cd00383">
    <property type="entry name" value="trans_reg_C"/>
    <property type="match status" value="1"/>
</dbReference>
<dbReference type="InterPro" id="IPR001867">
    <property type="entry name" value="OmpR/PhoB-type_DNA-bd"/>
</dbReference>
<dbReference type="CDD" id="cd17624">
    <property type="entry name" value="REC_OmpR_PmrA-like"/>
    <property type="match status" value="1"/>
</dbReference>
<dbReference type="PANTHER" id="PTHR48111">
    <property type="entry name" value="REGULATOR OF RPOS"/>
    <property type="match status" value="1"/>
</dbReference>
<dbReference type="SUPFAM" id="SSF52172">
    <property type="entry name" value="CheY-like"/>
    <property type="match status" value="1"/>
</dbReference>
<feature type="domain" description="Response regulatory" evidence="4">
    <location>
        <begin position="2"/>
        <end position="116"/>
    </location>
</feature>
<dbReference type="Pfam" id="PF00486">
    <property type="entry name" value="Trans_reg_C"/>
    <property type="match status" value="1"/>
</dbReference>
<feature type="domain" description="OmpR/PhoB-type" evidence="5">
    <location>
        <begin position="125"/>
        <end position="219"/>
    </location>
</feature>
<evidence type="ECO:0000256" key="2">
    <source>
        <dbReference type="PROSITE-ProRule" id="PRU00169"/>
    </source>
</evidence>
<feature type="modified residue" description="4-aspartylphosphate" evidence="2">
    <location>
        <position position="51"/>
    </location>
</feature>
<sequence>MRILLVEDDRRIGGAVRDHIAADGHAVDWAETLEQARAFAKVASYGLVLLDLQLPDGQGVGHLRDMRARADRTPVIILTARDQITDRIAGLNAGADDYLVKPFDLGELSARIHAVGRRAGAIGPDLAVKIGPVELLAAERIAKLNGATVELTAREWAVLDALTSRPGAIVSKSTIEDALYEFGAEIESNAVEVYVSRLRKKLGPEAIATLRGLGYRLAT</sequence>
<keyword evidence="2" id="KW-0597">Phosphoprotein</keyword>
<dbReference type="PANTHER" id="PTHR48111:SF36">
    <property type="entry name" value="TRANSCRIPTIONAL REGULATORY PROTEIN CUTR"/>
    <property type="match status" value="1"/>
</dbReference>
<dbReference type="InterPro" id="IPR016032">
    <property type="entry name" value="Sig_transdc_resp-reg_C-effctor"/>
</dbReference>
<accession>A0ABV3WWB0</accession>
<dbReference type="InterPro" id="IPR001789">
    <property type="entry name" value="Sig_transdc_resp-reg_receiver"/>
</dbReference>
<protein>
    <submittedName>
        <fullName evidence="6">Response regulator transcription factor</fullName>
    </submittedName>
</protein>
<keyword evidence="7" id="KW-1185">Reference proteome</keyword>
<reference evidence="6 7" key="1">
    <citation type="submission" date="2024-01" db="EMBL/GenBank/DDBJ databases">
        <title>New evidence supports the origin of RcGTA from prophage.</title>
        <authorList>
            <person name="Xu Y."/>
            <person name="Liu B."/>
            <person name="Chen F."/>
        </authorList>
    </citation>
    <scope>NUCLEOTIDE SEQUENCE [LARGE SCALE GENOMIC DNA]</scope>
    <source>
        <strain evidence="6 7">CBW1107-2</strain>
    </source>
</reference>
<dbReference type="InterPro" id="IPR011006">
    <property type="entry name" value="CheY-like_superfamily"/>
</dbReference>
<evidence type="ECO:0000313" key="7">
    <source>
        <dbReference type="Proteomes" id="UP001559025"/>
    </source>
</evidence>
<dbReference type="Gene3D" id="6.10.250.690">
    <property type="match status" value="1"/>
</dbReference>
<dbReference type="InterPro" id="IPR039420">
    <property type="entry name" value="WalR-like"/>
</dbReference>
<proteinExistence type="predicted"/>
<evidence type="ECO:0000313" key="6">
    <source>
        <dbReference type="EMBL" id="MEX4008967.1"/>
    </source>
</evidence>
<name>A0ABV3WWB0_9HYPH</name>
<dbReference type="RefSeq" id="WP_368803938.1">
    <property type="nucleotide sequence ID" value="NZ_JAZHFV010000005.1"/>
</dbReference>
<comment type="caution">
    <text evidence="6">The sequence shown here is derived from an EMBL/GenBank/DDBJ whole genome shotgun (WGS) entry which is preliminary data.</text>
</comment>
<dbReference type="PROSITE" id="PS50110">
    <property type="entry name" value="RESPONSE_REGULATORY"/>
    <property type="match status" value="1"/>
</dbReference>
<dbReference type="Gene3D" id="1.10.10.10">
    <property type="entry name" value="Winged helix-like DNA-binding domain superfamily/Winged helix DNA-binding domain"/>
    <property type="match status" value="1"/>
</dbReference>
<dbReference type="Proteomes" id="UP001559025">
    <property type="component" value="Unassembled WGS sequence"/>
</dbReference>
<keyword evidence="1 3" id="KW-0238">DNA-binding</keyword>
<dbReference type="SMART" id="SM00862">
    <property type="entry name" value="Trans_reg_C"/>
    <property type="match status" value="1"/>
</dbReference>
<dbReference type="SUPFAM" id="SSF46894">
    <property type="entry name" value="C-terminal effector domain of the bipartite response regulators"/>
    <property type="match status" value="1"/>
</dbReference>
<evidence type="ECO:0000259" key="5">
    <source>
        <dbReference type="PROSITE" id="PS51755"/>
    </source>
</evidence>
<dbReference type="PROSITE" id="PS51755">
    <property type="entry name" value="OMPR_PHOB"/>
    <property type="match status" value="1"/>
</dbReference>
<feature type="DNA-binding region" description="OmpR/PhoB-type" evidence="3">
    <location>
        <begin position="125"/>
        <end position="219"/>
    </location>
</feature>
<dbReference type="Gene3D" id="3.40.50.2300">
    <property type="match status" value="1"/>
</dbReference>
<dbReference type="EMBL" id="JAZHFV010000005">
    <property type="protein sequence ID" value="MEX4008967.1"/>
    <property type="molecule type" value="Genomic_DNA"/>
</dbReference>
<evidence type="ECO:0000256" key="3">
    <source>
        <dbReference type="PROSITE-ProRule" id="PRU01091"/>
    </source>
</evidence>
<gene>
    <name evidence="6" type="ORF">V1479_16780</name>
</gene>
<dbReference type="InterPro" id="IPR036388">
    <property type="entry name" value="WH-like_DNA-bd_sf"/>
</dbReference>